<dbReference type="Pfam" id="PF00005">
    <property type="entry name" value="ABC_tran"/>
    <property type="match status" value="1"/>
</dbReference>
<feature type="transmembrane region" description="Helical" evidence="8">
    <location>
        <begin position="537"/>
        <end position="558"/>
    </location>
</feature>
<dbReference type="InterPro" id="IPR003439">
    <property type="entry name" value="ABC_transporter-like_ATP-bd"/>
</dbReference>
<evidence type="ECO:0000256" key="8">
    <source>
        <dbReference type="SAM" id="Phobius"/>
    </source>
</evidence>
<reference evidence="10 11" key="1">
    <citation type="journal article" date="2008" name="Science">
        <title>The Physcomitrella genome reveals evolutionary insights into the conquest of land by plants.</title>
        <authorList>
            <person name="Rensing S."/>
            <person name="Lang D."/>
            <person name="Zimmer A."/>
            <person name="Terry A."/>
            <person name="Salamov A."/>
            <person name="Shapiro H."/>
            <person name="Nishiyama T."/>
            <person name="Perroud P.-F."/>
            <person name="Lindquist E."/>
            <person name="Kamisugi Y."/>
            <person name="Tanahashi T."/>
            <person name="Sakakibara K."/>
            <person name="Fujita T."/>
            <person name="Oishi K."/>
            <person name="Shin-I T."/>
            <person name="Kuroki Y."/>
            <person name="Toyoda A."/>
            <person name="Suzuki Y."/>
            <person name="Hashimoto A."/>
            <person name="Yamaguchi K."/>
            <person name="Sugano A."/>
            <person name="Kohara Y."/>
            <person name="Fujiyama A."/>
            <person name="Anterola A."/>
            <person name="Aoki S."/>
            <person name="Ashton N."/>
            <person name="Barbazuk W.B."/>
            <person name="Barker E."/>
            <person name="Bennetzen J."/>
            <person name="Bezanilla M."/>
            <person name="Blankenship R."/>
            <person name="Cho S.H."/>
            <person name="Dutcher S."/>
            <person name="Estelle M."/>
            <person name="Fawcett J.A."/>
            <person name="Gundlach H."/>
            <person name="Hanada K."/>
            <person name="Heyl A."/>
            <person name="Hicks K.A."/>
            <person name="Hugh J."/>
            <person name="Lohr M."/>
            <person name="Mayer K."/>
            <person name="Melkozernov A."/>
            <person name="Murata T."/>
            <person name="Nelson D."/>
            <person name="Pils B."/>
            <person name="Prigge M."/>
            <person name="Reiss B."/>
            <person name="Renner T."/>
            <person name="Rombauts S."/>
            <person name="Rushton P."/>
            <person name="Sanderfoot A."/>
            <person name="Schween G."/>
            <person name="Shiu S.-H."/>
            <person name="Stueber K."/>
            <person name="Theodoulou F.L."/>
            <person name="Tu H."/>
            <person name="Van de Peer Y."/>
            <person name="Verrier P.J."/>
            <person name="Waters E."/>
            <person name="Wood A."/>
            <person name="Yang L."/>
            <person name="Cove D."/>
            <person name="Cuming A."/>
            <person name="Hasebe M."/>
            <person name="Lucas S."/>
            <person name="Mishler D.B."/>
            <person name="Reski R."/>
            <person name="Grigoriev I."/>
            <person name="Quatrano R.S."/>
            <person name="Boore J.L."/>
        </authorList>
    </citation>
    <scope>NUCLEOTIDE SEQUENCE [LARGE SCALE GENOMIC DNA]</scope>
    <source>
        <strain evidence="10 11">cv. Gransden 2004</strain>
    </source>
</reference>
<gene>
    <name evidence="10" type="primary">LOC112275337</name>
</gene>
<keyword evidence="3 8" id="KW-0812">Transmembrane</keyword>
<dbReference type="EnsemblPlants" id="Pp3c22_15560V3.3">
    <property type="protein sequence ID" value="Pp3c22_15560V3.3"/>
    <property type="gene ID" value="Pp3c22_15560"/>
</dbReference>
<evidence type="ECO:0000256" key="6">
    <source>
        <dbReference type="ARBA" id="ARBA00022989"/>
    </source>
</evidence>
<dbReference type="Proteomes" id="UP000006727">
    <property type="component" value="Chromosome 22"/>
</dbReference>
<dbReference type="SMART" id="SM00382">
    <property type="entry name" value="AAA"/>
    <property type="match status" value="1"/>
</dbReference>
<dbReference type="GO" id="GO:0016887">
    <property type="term" value="F:ATP hydrolysis activity"/>
    <property type="evidence" value="ECO:0007669"/>
    <property type="project" value="InterPro"/>
</dbReference>
<evidence type="ECO:0000256" key="2">
    <source>
        <dbReference type="ARBA" id="ARBA00022448"/>
    </source>
</evidence>
<evidence type="ECO:0000256" key="7">
    <source>
        <dbReference type="ARBA" id="ARBA00023136"/>
    </source>
</evidence>
<keyword evidence="5" id="KW-0067">ATP-binding</keyword>
<name>A0A7I4C9X0_PHYPA</name>
<keyword evidence="2" id="KW-0813">Transport</keyword>
<dbReference type="PANTHER" id="PTHR48041:SF134">
    <property type="entry name" value="ABC TRANSPORTER G FAMILY"/>
    <property type="match status" value="1"/>
</dbReference>
<dbReference type="GO" id="GO:0005524">
    <property type="term" value="F:ATP binding"/>
    <property type="evidence" value="ECO:0007669"/>
    <property type="project" value="UniProtKB-KW"/>
</dbReference>
<dbReference type="InParanoid" id="A0A7I4C9X0"/>
<dbReference type="InterPro" id="IPR003593">
    <property type="entry name" value="AAA+_ATPase"/>
</dbReference>
<evidence type="ECO:0000259" key="9">
    <source>
        <dbReference type="PROSITE" id="PS50893"/>
    </source>
</evidence>
<keyword evidence="6 8" id="KW-1133">Transmembrane helix</keyword>
<feature type="transmembrane region" description="Helical" evidence="8">
    <location>
        <begin position="650"/>
        <end position="671"/>
    </location>
</feature>
<dbReference type="PROSITE" id="PS00211">
    <property type="entry name" value="ABC_TRANSPORTER_1"/>
    <property type="match status" value="1"/>
</dbReference>
<evidence type="ECO:0000313" key="11">
    <source>
        <dbReference type="Proteomes" id="UP000006727"/>
    </source>
</evidence>
<dbReference type="InterPro" id="IPR050352">
    <property type="entry name" value="ABCG_transporters"/>
</dbReference>
<feature type="domain" description="ABC transporter" evidence="9">
    <location>
        <begin position="204"/>
        <end position="452"/>
    </location>
</feature>
<dbReference type="Pfam" id="PF01061">
    <property type="entry name" value="ABC2_membrane"/>
    <property type="match status" value="1"/>
</dbReference>
<keyword evidence="4" id="KW-0547">Nucleotide-binding</keyword>
<dbReference type="Gramene" id="Pp3c22_15560V3.3">
    <property type="protein sequence ID" value="Pp3c22_15560V3.3"/>
    <property type="gene ID" value="Pp3c22_15560"/>
</dbReference>
<evidence type="ECO:0000256" key="1">
    <source>
        <dbReference type="ARBA" id="ARBA00004141"/>
    </source>
</evidence>
<sequence length="786" mass="88104">MWTVWTPEVFELTNHMKIKAFCVRLVLTLKDWPVCGWSTVPCFTQFTPVKAKTKQQEPKDIRTIITTTTTTIHGQSYRRADSCSEVSQACRGGPVLVHPGKERVSKVTGVARICWEVELQQCTTARTLLTRSWIQGHDARWLRFRGLEMASSFEMSTSGRTRGGGTEAAGFTTPSRAPASPIYNFITSPLAHAPTPDRNALYELSIHDLTYKVVTKTGKGVTGERILLNRVSAKASPSEVLAIAGPSGSSKTTFLDALAGRIDRHSLQGQILVNGMPMTSAFKRISGYAMQDDALHPYLTTRETLMFSARLRLPGSMKFKDKRERVKALIEMLGLTACADTNVGDQKVRGLSGGERRRVSIGVDLVHDPAVLFLDEPTSGLDSSSALQVMQILSQMALVRNRTVILTIHQPSHRILQTINKFLVMAKGNVVYSGPVSGMTTYFNCIEPGMRVHVNVVEYALDVIEEAQDYPDGLQRLVEYQRKAHALKNGEHFNFQTVAPVVAEKDPQPMFANSFLPEIGILMHRELLSVLRTPAIFIIRLVLAVLCGAILGTLFLHAKKDYRGIMQRQGFVSFTLAYIIFTAIDSLPVFLKEKQVFIRETSRGAYRTSSYVLAKPIVMLPFLALLALIYTGISYFLVGMVMKRDAILLYILNLFLTFNVADALVVFVASLVPDMSIGQPTVSSICAFFYLFSGLYILRSAIPKYWIWFHYLSIFKYPYEAIMHNEFASQKGVIWYNNMDSHMVLSSLSMGKVRMWACVVPMIVFAVVYRLFFYVSLKLHTKNIRK</sequence>
<dbReference type="GO" id="GO:0016020">
    <property type="term" value="C:membrane"/>
    <property type="evidence" value="ECO:0000318"/>
    <property type="project" value="GO_Central"/>
</dbReference>
<accession>A0A7I4C9X0</accession>
<dbReference type="GO" id="GO:0055085">
    <property type="term" value="P:transmembrane transport"/>
    <property type="evidence" value="ECO:0000318"/>
    <property type="project" value="GO_Central"/>
</dbReference>
<dbReference type="InterPro" id="IPR013525">
    <property type="entry name" value="ABC2_TM"/>
</dbReference>
<evidence type="ECO:0000256" key="3">
    <source>
        <dbReference type="ARBA" id="ARBA00022692"/>
    </source>
</evidence>
<dbReference type="SUPFAM" id="SSF52540">
    <property type="entry name" value="P-loop containing nucleoside triphosphate hydrolases"/>
    <property type="match status" value="1"/>
</dbReference>
<reference evidence="10 11" key="2">
    <citation type="journal article" date="2018" name="Plant J.">
        <title>The Physcomitrella patens chromosome-scale assembly reveals moss genome structure and evolution.</title>
        <authorList>
            <person name="Lang D."/>
            <person name="Ullrich K.K."/>
            <person name="Murat F."/>
            <person name="Fuchs J."/>
            <person name="Jenkins J."/>
            <person name="Haas F.B."/>
            <person name="Piednoel M."/>
            <person name="Gundlach H."/>
            <person name="Van Bel M."/>
            <person name="Meyberg R."/>
            <person name="Vives C."/>
            <person name="Morata J."/>
            <person name="Symeonidi A."/>
            <person name="Hiss M."/>
            <person name="Muchero W."/>
            <person name="Kamisugi Y."/>
            <person name="Saleh O."/>
            <person name="Blanc G."/>
            <person name="Decker E.L."/>
            <person name="van Gessel N."/>
            <person name="Grimwood J."/>
            <person name="Hayes R.D."/>
            <person name="Graham S.W."/>
            <person name="Gunter L.E."/>
            <person name="McDaniel S.F."/>
            <person name="Hoernstein S.N.W."/>
            <person name="Larsson A."/>
            <person name="Li F.W."/>
            <person name="Perroud P.F."/>
            <person name="Phillips J."/>
            <person name="Ranjan P."/>
            <person name="Rokshar D.S."/>
            <person name="Rothfels C.J."/>
            <person name="Schneider L."/>
            <person name="Shu S."/>
            <person name="Stevenson D.W."/>
            <person name="Thummler F."/>
            <person name="Tillich M."/>
            <person name="Villarreal Aguilar J.C."/>
            <person name="Widiez T."/>
            <person name="Wong G.K."/>
            <person name="Wymore A."/>
            <person name="Zhang Y."/>
            <person name="Zimmer A.D."/>
            <person name="Quatrano R.S."/>
            <person name="Mayer K.F.X."/>
            <person name="Goodstein D."/>
            <person name="Casacuberta J.M."/>
            <person name="Vandepoele K."/>
            <person name="Reski R."/>
            <person name="Cuming A.C."/>
            <person name="Tuskan G.A."/>
            <person name="Maumus F."/>
            <person name="Salse J."/>
            <person name="Schmutz J."/>
            <person name="Rensing S.A."/>
        </authorList>
    </citation>
    <scope>NUCLEOTIDE SEQUENCE [LARGE SCALE GENOMIC DNA]</scope>
    <source>
        <strain evidence="10 11">cv. Gransden 2004</strain>
    </source>
</reference>
<proteinExistence type="predicted"/>
<keyword evidence="7 8" id="KW-0472">Membrane</keyword>
<keyword evidence="11" id="KW-1185">Reference proteome</keyword>
<dbReference type="GO" id="GO:0042626">
    <property type="term" value="F:ATPase-coupled transmembrane transporter activity"/>
    <property type="evidence" value="ECO:0000318"/>
    <property type="project" value="GO_Central"/>
</dbReference>
<evidence type="ECO:0000256" key="4">
    <source>
        <dbReference type="ARBA" id="ARBA00022741"/>
    </source>
</evidence>
<dbReference type="Gene3D" id="3.40.50.300">
    <property type="entry name" value="P-loop containing nucleotide triphosphate hydrolases"/>
    <property type="match status" value="1"/>
</dbReference>
<evidence type="ECO:0000256" key="5">
    <source>
        <dbReference type="ARBA" id="ARBA00022840"/>
    </source>
</evidence>
<feature type="transmembrane region" description="Helical" evidence="8">
    <location>
        <begin position="705"/>
        <end position="722"/>
    </location>
</feature>
<organism evidence="10 11">
    <name type="scientific">Physcomitrium patens</name>
    <name type="common">Spreading-leaved earth moss</name>
    <name type="synonym">Physcomitrella patens</name>
    <dbReference type="NCBI Taxonomy" id="3218"/>
    <lineage>
        <taxon>Eukaryota</taxon>
        <taxon>Viridiplantae</taxon>
        <taxon>Streptophyta</taxon>
        <taxon>Embryophyta</taxon>
        <taxon>Bryophyta</taxon>
        <taxon>Bryophytina</taxon>
        <taxon>Bryopsida</taxon>
        <taxon>Funariidae</taxon>
        <taxon>Funariales</taxon>
        <taxon>Funariaceae</taxon>
        <taxon>Physcomitrium</taxon>
    </lineage>
</organism>
<feature type="transmembrane region" description="Helical" evidence="8">
    <location>
        <begin position="753"/>
        <end position="777"/>
    </location>
</feature>
<comment type="subcellular location">
    <subcellularLocation>
        <location evidence="1">Membrane</location>
        <topology evidence="1">Multi-pass membrane protein</topology>
    </subcellularLocation>
</comment>
<dbReference type="AlphaFoldDB" id="A0A7I4C9X0"/>
<dbReference type="GO" id="GO:0140359">
    <property type="term" value="F:ABC-type transporter activity"/>
    <property type="evidence" value="ECO:0007669"/>
    <property type="project" value="InterPro"/>
</dbReference>
<dbReference type="EMBL" id="ABEU02000022">
    <property type="status" value="NOT_ANNOTATED_CDS"/>
    <property type="molecule type" value="Genomic_DNA"/>
</dbReference>
<feature type="transmembrane region" description="Helical" evidence="8">
    <location>
        <begin position="611"/>
        <end position="638"/>
    </location>
</feature>
<reference evidence="10" key="3">
    <citation type="submission" date="2020-12" db="UniProtKB">
        <authorList>
            <consortium name="EnsemblPlants"/>
        </authorList>
    </citation>
    <scope>IDENTIFICATION</scope>
</reference>
<dbReference type="PROSITE" id="PS50893">
    <property type="entry name" value="ABC_TRANSPORTER_2"/>
    <property type="match status" value="1"/>
</dbReference>
<feature type="transmembrane region" description="Helical" evidence="8">
    <location>
        <begin position="570"/>
        <end position="591"/>
    </location>
</feature>
<dbReference type="InterPro" id="IPR017871">
    <property type="entry name" value="ABC_transporter-like_CS"/>
</dbReference>
<feature type="transmembrane region" description="Helical" evidence="8">
    <location>
        <begin position="677"/>
        <end position="698"/>
    </location>
</feature>
<dbReference type="PANTHER" id="PTHR48041">
    <property type="entry name" value="ABC TRANSPORTER G FAMILY MEMBER 28"/>
    <property type="match status" value="1"/>
</dbReference>
<protein>
    <recommendedName>
        <fullName evidence="9">ABC transporter domain-containing protein</fullName>
    </recommendedName>
</protein>
<dbReference type="InterPro" id="IPR027417">
    <property type="entry name" value="P-loop_NTPase"/>
</dbReference>
<evidence type="ECO:0000313" key="10">
    <source>
        <dbReference type="EnsemblPlants" id="Pp3c22_15560V3.3"/>
    </source>
</evidence>